<dbReference type="Pfam" id="PF07714">
    <property type="entry name" value="PK_Tyr_Ser-Thr"/>
    <property type="match status" value="1"/>
</dbReference>
<name>A0A218W7S5_PUNGR</name>
<dbReference type="InterPro" id="IPR011009">
    <property type="entry name" value="Kinase-like_dom_sf"/>
</dbReference>
<dbReference type="SMART" id="SM00220">
    <property type="entry name" value="S_TKc"/>
    <property type="match status" value="1"/>
</dbReference>
<evidence type="ECO:0000256" key="10">
    <source>
        <dbReference type="ARBA" id="ARBA00022741"/>
    </source>
</evidence>
<keyword evidence="13 19" id="KW-1133">Transmembrane helix</keyword>
<dbReference type="PROSITE" id="PS50011">
    <property type="entry name" value="PROTEIN_KINASE_DOM"/>
    <property type="match status" value="1"/>
</dbReference>
<dbReference type="Gene3D" id="3.30.200.20">
    <property type="entry name" value="Phosphorylase Kinase, domain 1"/>
    <property type="match status" value="1"/>
</dbReference>
<dbReference type="PROSITE" id="PS00108">
    <property type="entry name" value="PROTEIN_KINASE_ST"/>
    <property type="match status" value="1"/>
</dbReference>
<keyword evidence="4" id="KW-1003">Cell membrane</keyword>
<comment type="similarity">
    <text evidence="18">Belongs to the protein kinase superfamily.</text>
</comment>
<feature type="transmembrane region" description="Helical" evidence="19">
    <location>
        <begin position="92"/>
        <end position="114"/>
    </location>
</feature>
<evidence type="ECO:0000256" key="4">
    <source>
        <dbReference type="ARBA" id="ARBA00022475"/>
    </source>
</evidence>
<evidence type="ECO:0000256" key="2">
    <source>
        <dbReference type="ARBA" id="ARBA00008536"/>
    </source>
</evidence>
<dbReference type="SUPFAM" id="SSF49899">
    <property type="entry name" value="Concanavalin A-like lectins/glucanases"/>
    <property type="match status" value="1"/>
</dbReference>
<keyword evidence="6" id="KW-0808">Transferase</keyword>
<keyword evidence="16" id="KW-0325">Glycoprotein</keyword>
<sequence length="473" mass="52397">MPKGSLDARIFCPSEKAALGWNLRYKILFDVSLTKPMPSEPMMSTDLDISQVVKVESYFGFAASTGTYVELNCVLAWNLTVENLTKDNKLGIILALGIGLLAALVILGVGWWGVAMHRRQVAANDPNILGALKSLHGTPREFSFKELKKATNNFDDKQWLGEGGFGVVYRGTLLPKENNLEIAVKKFNRDKIKSKDDFLAELTIINRLRHKHLVQLLELANALSLEKGLWRVPQPFKDPGLQQPRHGTGWSEASRIPDPALFSVLIGWCHKNGMLLLVYHYMPNGSLDAHIFCPLEKAALGWNLRYKILSNVSLALHYLHNEYDQKVLHRDLKASNIMLDGEFNARLGDFGLARAIDNGKTSYVELDGVPGTFGYIAPECLHTSKASRESDVYGFGAMILEREAQDSGDRSNPVRLGAAATVPPFKPPFVWPSMGPLNIDGDTTDTTPITSSAFGSGWTQRESFARYSDSSFA</sequence>
<evidence type="ECO:0000256" key="5">
    <source>
        <dbReference type="ARBA" id="ARBA00022527"/>
    </source>
</evidence>
<dbReference type="PANTHER" id="PTHR27007">
    <property type="match status" value="1"/>
</dbReference>
<dbReference type="GO" id="GO:0004674">
    <property type="term" value="F:protein serine/threonine kinase activity"/>
    <property type="evidence" value="ECO:0007669"/>
    <property type="project" value="UniProtKB-KW"/>
</dbReference>
<dbReference type="EMBL" id="MTKT01005034">
    <property type="protein sequence ID" value="OWM68370.1"/>
    <property type="molecule type" value="Genomic_DNA"/>
</dbReference>
<evidence type="ECO:0000256" key="13">
    <source>
        <dbReference type="ARBA" id="ARBA00022989"/>
    </source>
</evidence>
<evidence type="ECO:0000256" key="9">
    <source>
        <dbReference type="ARBA" id="ARBA00022734"/>
    </source>
</evidence>
<dbReference type="InterPro" id="IPR050528">
    <property type="entry name" value="L-type_Lectin-RKs"/>
</dbReference>
<dbReference type="InterPro" id="IPR008271">
    <property type="entry name" value="Ser/Thr_kinase_AS"/>
</dbReference>
<comment type="similarity">
    <text evidence="2">In the N-terminal section; belongs to the leguminous lectin family.</text>
</comment>
<dbReference type="GO" id="GO:0005524">
    <property type="term" value="F:ATP binding"/>
    <property type="evidence" value="ECO:0007669"/>
    <property type="project" value="UniProtKB-UniRule"/>
</dbReference>
<dbReference type="InterPro" id="IPR001245">
    <property type="entry name" value="Ser-Thr/Tyr_kinase_cat_dom"/>
</dbReference>
<dbReference type="InterPro" id="IPR013320">
    <property type="entry name" value="ConA-like_dom_sf"/>
</dbReference>
<organism evidence="21 22">
    <name type="scientific">Punica granatum</name>
    <name type="common">Pomegranate</name>
    <dbReference type="NCBI Taxonomy" id="22663"/>
    <lineage>
        <taxon>Eukaryota</taxon>
        <taxon>Viridiplantae</taxon>
        <taxon>Streptophyta</taxon>
        <taxon>Embryophyta</taxon>
        <taxon>Tracheophyta</taxon>
        <taxon>Spermatophyta</taxon>
        <taxon>Magnoliopsida</taxon>
        <taxon>eudicotyledons</taxon>
        <taxon>Gunneridae</taxon>
        <taxon>Pentapetalae</taxon>
        <taxon>rosids</taxon>
        <taxon>malvids</taxon>
        <taxon>Myrtales</taxon>
        <taxon>Lythraceae</taxon>
        <taxon>Punica</taxon>
    </lineage>
</organism>
<evidence type="ECO:0000256" key="12">
    <source>
        <dbReference type="ARBA" id="ARBA00022840"/>
    </source>
</evidence>
<keyword evidence="12 17" id="KW-0067">ATP-binding</keyword>
<dbReference type="Proteomes" id="UP000197138">
    <property type="component" value="Unassembled WGS sequence"/>
</dbReference>
<proteinExistence type="inferred from homology"/>
<dbReference type="GO" id="GO:0005886">
    <property type="term" value="C:plasma membrane"/>
    <property type="evidence" value="ECO:0007669"/>
    <property type="project" value="UniProtKB-SubCell"/>
</dbReference>
<evidence type="ECO:0000256" key="7">
    <source>
        <dbReference type="ARBA" id="ARBA00022692"/>
    </source>
</evidence>
<feature type="domain" description="Protein kinase" evidence="20">
    <location>
        <begin position="154"/>
        <end position="473"/>
    </location>
</feature>
<dbReference type="InterPro" id="IPR001220">
    <property type="entry name" value="Legume_lectin_dom"/>
</dbReference>
<keyword evidence="10 17" id="KW-0547">Nucleotide-binding</keyword>
<keyword evidence="9" id="KW-0430">Lectin</keyword>
<evidence type="ECO:0000256" key="15">
    <source>
        <dbReference type="ARBA" id="ARBA00023170"/>
    </source>
</evidence>
<evidence type="ECO:0000256" key="16">
    <source>
        <dbReference type="ARBA" id="ARBA00023180"/>
    </source>
</evidence>
<reference evidence="22" key="1">
    <citation type="journal article" date="2017" name="Plant J.">
        <title>The pomegranate (Punica granatum L.) genome and the genomics of punicalagin biosynthesis.</title>
        <authorList>
            <person name="Qin G."/>
            <person name="Xu C."/>
            <person name="Ming R."/>
            <person name="Tang H."/>
            <person name="Guyot R."/>
            <person name="Kramer E.M."/>
            <person name="Hu Y."/>
            <person name="Yi X."/>
            <person name="Qi Y."/>
            <person name="Xu X."/>
            <person name="Gao Z."/>
            <person name="Pan H."/>
            <person name="Jian J."/>
            <person name="Tian Y."/>
            <person name="Yue Z."/>
            <person name="Xu Y."/>
        </authorList>
    </citation>
    <scope>NUCLEOTIDE SEQUENCE [LARGE SCALE GENOMIC DNA]</scope>
    <source>
        <strain evidence="22">cv. Dabenzi</strain>
    </source>
</reference>
<dbReference type="GO" id="GO:0030246">
    <property type="term" value="F:carbohydrate binding"/>
    <property type="evidence" value="ECO:0007669"/>
    <property type="project" value="UniProtKB-KW"/>
</dbReference>
<keyword evidence="14 19" id="KW-0472">Membrane</keyword>
<evidence type="ECO:0000313" key="21">
    <source>
        <dbReference type="EMBL" id="OWM68370.1"/>
    </source>
</evidence>
<evidence type="ECO:0000259" key="20">
    <source>
        <dbReference type="PROSITE" id="PS50011"/>
    </source>
</evidence>
<dbReference type="InterPro" id="IPR000719">
    <property type="entry name" value="Prot_kinase_dom"/>
</dbReference>
<evidence type="ECO:0000256" key="6">
    <source>
        <dbReference type="ARBA" id="ARBA00022679"/>
    </source>
</evidence>
<comment type="caution">
    <text evidence="21">The sequence shown here is derived from an EMBL/GenBank/DDBJ whole genome shotgun (WGS) entry which is preliminary data.</text>
</comment>
<comment type="subcellular location">
    <subcellularLocation>
        <location evidence="1">Cell membrane</location>
        <topology evidence="1">Single-pass type I membrane protein</topology>
    </subcellularLocation>
</comment>
<dbReference type="AlphaFoldDB" id="A0A218W7S5"/>
<keyword evidence="8" id="KW-0732">Signal</keyword>
<dbReference type="PROSITE" id="PS00107">
    <property type="entry name" value="PROTEIN_KINASE_ATP"/>
    <property type="match status" value="1"/>
</dbReference>
<keyword evidence="15" id="KW-0675">Receptor</keyword>
<dbReference type="Pfam" id="PF00069">
    <property type="entry name" value="Pkinase"/>
    <property type="match status" value="1"/>
</dbReference>
<gene>
    <name evidence="21" type="ORF">CDL15_Pgr004852</name>
</gene>
<dbReference type="GO" id="GO:0002229">
    <property type="term" value="P:defense response to oomycetes"/>
    <property type="evidence" value="ECO:0007669"/>
    <property type="project" value="UniProtKB-ARBA"/>
</dbReference>
<evidence type="ECO:0000256" key="17">
    <source>
        <dbReference type="PROSITE-ProRule" id="PRU10141"/>
    </source>
</evidence>
<keyword evidence="5 18" id="KW-0723">Serine/threonine-protein kinase</keyword>
<evidence type="ECO:0000256" key="1">
    <source>
        <dbReference type="ARBA" id="ARBA00004251"/>
    </source>
</evidence>
<evidence type="ECO:0000256" key="11">
    <source>
        <dbReference type="ARBA" id="ARBA00022777"/>
    </source>
</evidence>
<evidence type="ECO:0000313" key="22">
    <source>
        <dbReference type="Proteomes" id="UP000197138"/>
    </source>
</evidence>
<dbReference type="Gene3D" id="1.10.510.10">
    <property type="entry name" value="Transferase(Phosphotransferase) domain 1"/>
    <property type="match status" value="1"/>
</dbReference>
<dbReference type="Pfam" id="PF00139">
    <property type="entry name" value="Lectin_legB"/>
    <property type="match status" value="1"/>
</dbReference>
<evidence type="ECO:0000256" key="8">
    <source>
        <dbReference type="ARBA" id="ARBA00022729"/>
    </source>
</evidence>
<evidence type="ECO:0000256" key="14">
    <source>
        <dbReference type="ARBA" id="ARBA00023136"/>
    </source>
</evidence>
<dbReference type="SUPFAM" id="SSF56112">
    <property type="entry name" value="Protein kinase-like (PK-like)"/>
    <property type="match status" value="1"/>
</dbReference>
<dbReference type="InterPro" id="IPR017441">
    <property type="entry name" value="Protein_kinase_ATP_BS"/>
</dbReference>
<feature type="binding site" evidence="17">
    <location>
        <position position="186"/>
    </location>
    <ligand>
        <name>ATP</name>
        <dbReference type="ChEBI" id="CHEBI:30616"/>
    </ligand>
</feature>
<dbReference type="Gene3D" id="2.60.120.200">
    <property type="match status" value="1"/>
</dbReference>
<evidence type="ECO:0000256" key="19">
    <source>
        <dbReference type="SAM" id="Phobius"/>
    </source>
</evidence>
<accession>A0A218W7S5</accession>
<dbReference type="FunFam" id="1.10.510.10:FF:000240">
    <property type="entry name" value="Lectin-domain containing receptor kinase A4.3"/>
    <property type="match status" value="1"/>
</dbReference>
<comment type="similarity">
    <text evidence="3">In the C-terminal section; belongs to the protein kinase superfamily. Ser/Thr protein kinase family.</text>
</comment>
<protein>
    <recommendedName>
        <fullName evidence="20">Protein kinase domain-containing protein</fullName>
    </recommendedName>
</protein>
<keyword evidence="11" id="KW-0418">Kinase</keyword>
<evidence type="ECO:0000256" key="3">
    <source>
        <dbReference type="ARBA" id="ARBA00010217"/>
    </source>
</evidence>
<evidence type="ECO:0000256" key="18">
    <source>
        <dbReference type="RuleBase" id="RU000304"/>
    </source>
</evidence>
<keyword evidence="7 19" id="KW-0812">Transmembrane</keyword>